<keyword evidence="3" id="KW-1185">Reference proteome</keyword>
<dbReference type="STRING" id="313594.PI23P_11082"/>
<dbReference type="HOGENOM" id="CLU_165970_0_0_10"/>
<comment type="caution">
    <text evidence="2">The sequence shown here is derived from an EMBL/GenBank/DDBJ whole genome shotgun (WGS) entry which is preliminary data.</text>
</comment>
<protein>
    <submittedName>
        <fullName evidence="2">Dihydroorotase</fullName>
        <ecNumber evidence="2">3.5.2.3</ecNumber>
    </submittedName>
</protein>
<keyword evidence="2" id="KW-0378">Hydrolase</keyword>
<dbReference type="GO" id="GO:0004151">
    <property type="term" value="F:dihydroorotase activity"/>
    <property type="evidence" value="ECO:0007669"/>
    <property type="project" value="UniProtKB-EC"/>
</dbReference>
<feature type="signal peptide" evidence="1">
    <location>
        <begin position="1"/>
        <end position="23"/>
    </location>
</feature>
<reference evidence="2 3" key="1">
    <citation type="submission" date="2006-02" db="EMBL/GenBank/DDBJ databases">
        <authorList>
            <person name="Murray A."/>
            <person name="Staley J."/>
            <person name="Ferriera S."/>
            <person name="Johnson J."/>
            <person name="Kravitz S."/>
            <person name="Halpern A."/>
            <person name="Remington K."/>
            <person name="Beeson K."/>
            <person name="Tran B."/>
            <person name="Rogers Y.-H."/>
            <person name="Friedman R."/>
            <person name="Venter J.C."/>
        </authorList>
    </citation>
    <scope>NUCLEOTIDE SEQUENCE [LARGE SCALE GENOMIC DNA]</scope>
    <source>
        <strain evidence="2 3">23-P</strain>
    </source>
</reference>
<dbReference type="AlphaFoldDB" id="A4C169"/>
<dbReference type="EMBL" id="AAOG01000003">
    <property type="protein sequence ID" value="EAR11872.1"/>
    <property type="molecule type" value="Genomic_DNA"/>
</dbReference>
<dbReference type="eggNOG" id="ENOG5032ZBW">
    <property type="taxonomic scope" value="Bacteria"/>
</dbReference>
<proteinExistence type="predicted"/>
<dbReference type="Proteomes" id="UP000003053">
    <property type="component" value="Unassembled WGS sequence"/>
</dbReference>
<feature type="chain" id="PRO_5002666859" evidence="1">
    <location>
        <begin position="24"/>
        <end position="121"/>
    </location>
</feature>
<evidence type="ECO:0000313" key="3">
    <source>
        <dbReference type="Proteomes" id="UP000003053"/>
    </source>
</evidence>
<organism evidence="2 3">
    <name type="scientific">Polaribacter irgensii 23-P</name>
    <dbReference type="NCBI Taxonomy" id="313594"/>
    <lineage>
        <taxon>Bacteria</taxon>
        <taxon>Pseudomonadati</taxon>
        <taxon>Bacteroidota</taxon>
        <taxon>Flavobacteriia</taxon>
        <taxon>Flavobacteriales</taxon>
        <taxon>Flavobacteriaceae</taxon>
    </lineage>
</organism>
<keyword evidence="1" id="KW-0732">Signal</keyword>
<evidence type="ECO:0000313" key="2">
    <source>
        <dbReference type="EMBL" id="EAR11872.1"/>
    </source>
</evidence>
<evidence type="ECO:0000256" key="1">
    <source>
        <dbReference type="SAM" id="SignalP"/>
    </source>
</evidence>
<gene>
    <name evidence="2" type="ORF">PI23P_11082</name>
</gene>
<dbReference type="EC" id="3.5.2.3" evidence="2"/>
<dbReference type="OrthoDB" id="1446823at2"/>
<dbReference type="RefSeq" id="WP_004570832.1">
    <property type="nucleotide sequence ID" value="NZ_CH724148.1"/>
</dbReference>
<accession>A4C169</accession>
<name>A4C169_9FLAO</name>
<sequence length="121" mass="13926">MKNNILNSVLLFFITAFMYSQSAASNFNVGDVFLIGTVKYNKYKYINFPRANFIIKKGGIANYKNIRGEKVVIIAIEEKNNGKHVATIKLSKPKKFFNSYKYVTVDVHQAIKNKELLRIQE</sequence>